<reference evidence="1" key="1">
    <citation type="submission" date="2023-07" db="EMBL/GenBank/DDBJ databases">
        <authorList>
            <person name="Peeters C."/>
        </authorList>
    </citation>
    <scope>NUCLEOTIDE SEQUENCE</scope>
    <source>
        <strain evidence="1">R-77567</strain>
    </source>
</reference>
<organism evidence="1 2">
    <name type="scientific">Ralstonia flatus</name>
    <dbReference type="NCBI Taxonomy" id="3058601"/>
    <lineage>
        <taxon>Bacteria</taxon>
        <taxon>Pseudomonadati</taxon>
        <taxon>Pseudomonadota</taxon>
        <taxon>Betaproteobacteria</taxon>
        <taxon>Burkholderiales</taxon>
        <taxon>Burkholderiaceae</taxon>
        <taxon>Ralstonia</taxon>
    </lineage>
</organism>
<dbReference type="Proteomes" id="UP001190491">
    <property type="component" value="Unassembled WGS sequence"/>
</dbReference>
<accession>A0AAD2C5T9</accession>
<proteinExistence type="predicted"/>
<dbReference type="RefSeq" id="WP_206275441.1">
    <property type="nucleotide sequence ID" value="NZ_CAUDKO010000003.1"/>
</dbReference>
<sequence>MSVKTGTATGYLDLLNQLRTFLTTDATLTAAGQNWTELATNASSYTVGQDTVDFETYLKAPGLSGSEAIYLNIRAYHYVAGDYYNFELRGAQGYNASASFVNQPGLSPAAYVPLWNQPIPYWFIANGQRVIVVAKISTNYESLYMGKFLPYGTPGQYPYPVAIGGMTDTMDIRFSDTSGRHNAFFDPVALQVCGVDNSWNTFRNWDGNTNYQTYQNVWPWGYGQNDSNSRLTWMATSLDGGYPIFPARLEESSPSPNCRGELDGVGFVPGNQQSSENTINDGTNSWTVFQNAHRTYADAYCAIKMV</sequence>
<evidence type="ECO:0008006" key="3">
    <source>
        <dbReference type="Google" id="ProtNLM"/>
    </source>
</evidence>
<protein>
    <recommendedName>
        <fullName evidence="3">Virion structural protein</fullName>
    </recommendedName>
</protein>
<comment type="caution">
    <text evidence="1">The sequence shown here is derived from an EMBL/GenBank/DDBJ whole genome shotgun (WGS) entry which is preliminary data.</text>
</comment>
<dbReference type="AlphaFoldDB" id="A0AAD2C5T9"/>
<evidence type="ECO:0000313" key="1">
    <source>
        <dbReference type="EMBL" id="CAJ0862053.1"/>
    </source>
</evidence>
<evidence type="ECO:0000313" key="2">
    <source>
        <dbReference type="Proteomes" id="UP001190491"/>
    </source>
</evidence>
<dbReference type="EMBL" id="CAUDKO010000003">
    <property type="protein sequence ID" value="CAJ0862053.1"/>
    <property type="molecule type" value="Genomic_DNA"/>
</dbReference>
<name>A0AAD2C5T9_9RALS</name>
<gene>
    <name evidence="1" type="ORF">R77567_01612</name>
</gene>